<dbReference type="Pfam" id="PF00512">
    <property type="entry name" value="HisKA"/>
    <property type="match status" value="1"/>
</dbReference>
<sequence>MHAGWRHALGQRWRRWVQPSLLRRLLLAQVSVVGLLWACIVGLFLHDSNRFPELVRYDSLFACIITAARNLADSPDRQQATLRAFDMALLETSGDFTSEEDKAPVMQVWQRGRLIYNSSASVPPIINQTIGKVEIIRLGERSLRARTMVSPVLDTRVMLAEPKFLRLYFNADDRSYYFLPLLISLPFLVFPAWLAVLLALRPWRQVTRETAERGPADLTPLSFKPQHKELRPMVRSINGLLRSVRDRGVRERGLIADAANELQTPLEAMRVNVEALRAQTNDEGQRELMANLLRSNDRATRLVGQLQQLMRSDEVPQNALPEALALDALARERIALLGPLAQARGVKFDFAVDDEAPVPVFGERESLISMVSNLVENAVKYSPGGGTVSVRVGREGARAVLRVADQGPGIPPALRERVFDRFFRNPDQTQSGSGLGLAIVKSVLDRHHGQIILEAGEDGRGLLATVWLPLSAG</sequence>
<dbReference type="Gene3D" id="3.30.565.10">
    <property type="entry name" value="Histidine kinase-like ATPase, C-terminal domain"/>
    <property type="match status" value="1"/>
</dbReference>
<dbReference type="Pfam" id="PF02518">
    <property type="entry name" value="HATPase_c"/>
    <property type="match status" value="1"/>
</dbReference>
<keyword evidence="4" id="KW-0597">Phosphoprotein</keyword>
<dbReference type="GO" id="GO:0005886">
    <property type="term" value="C:plasma membrane"/>
    <property type="evidence" value="ECO:0007669"/>
    <property type="project" value="TreeGrafter"/>
</dbReference>
<keyword evidence="12 13" id="KW-0472">Membrane</keyword>
<dbReference type="InterPro" id="IPR036097">
    <property type="entry name" value="HisK_dim/P_sf"/>
</dbReference>
<evidence type="ECO:0000313" key="16">
    <source>
        <dbReference type="Proteomes" id="UP000077852"/>
    </source>
</evidence>
<accession>A0AA91DQX1</accession>
<dbReference type="AlphaFoldDB" id="A0AA91DQX1"/>
<organism evidence="15 16">
    <name type="scientific">Variovorax paradoxus</name>
    <dbReference type="NCBI Taxonomy" id="34073"/>
    <lineage>
        <taxon>Bacteria</taxon>
        <taxon>Pseudomonadati</taxon>
        <taxon>Pseudomonadota</taxon>
        <taxon>Betaproteobacteria</taxon>
        <taxon>Burkholderiales</taxon>
        <taxon>Comamonadaceae</taxon>
        <taxon>Variovorax</taxon>
    </lineage>
</organism>
<dbReference type="SMART" id="SM00388">
    <property type="entry name" value="HisKA"/>
    <property type="match status" value="1"/>
</dbReference>
<dbReference type="Gene3D" id="1.10.287.130">
    <property type="match status" value="1"/>
</dbReference>
<evidence type="ECO:0000259" key="14">
    <source>
        <dbReference type="PROSITE" id="PS50109"/>
    </source>
</evidence>
<dbReference type="SUPFAM" id="SSF47384">
    <property type="entry name" value="Homodimeric domain of signal transducing histidine kinase"/>
    <property type="match status" value="1"/>
</dbReference>
<dbReference type="PRINTS" id="PR00344">
    <property type="entry name" value="BCTRLSENSOR"/>
</dbReference>
<evidence type="ECO:0000256" key="6">
    <source>
        <dbReference type="ARBA" id="ARBA00022692"/>
    </source>
</evidence>
<dbReference type="InterPro" id="IPR003594">
    <property type="entry name" value="HATPase_dom"/>
</dbReference>
<evidence type="ECO:0000256" key="2">
    <source>
        <dbReference type="ARBA" id="ARBA00004141"/>
    </source>
</evidence>
<comment type="caution">
    <text evidence="15">The sequence shown here is derived from an EMBL/GenBank/DDBJ whole genome shotgun (WGS) entry which is preliminary data.</text>
</comment>
<dbReference type="InterPro" id="IPR003661">
    <property type="entry name" value="HisK_dim/P_dom"/>
</dbReference>
<dbReference type="SUPFAM" id="SSF55874">
    <property type="entry name" value="ATPase domain of HSP90 chaperone/DNA topoisomerase II/histidine kinase"/>
    <property type="match status" value="1"/>
</dbReference>
<evidence type="ECO:0000256" key="5">
    <source>
        <dbReference type="ARBA" id="ARBA00022679"/>
    </source>
</evidence>
<feature type="domain" description="Histidine kinase" evidence="14">
    <location>
        <begin position="257"/>
        <end position="472"/>
    </location>
</feature>
<evidence type="ECO:0000256" key="3">
    <source>
        <dbReference type="ARBA" id="ARBA00012438"/>
    </source>
</evidence>
<dbReference type="GO" id="GO:0000155">
    <property type="term" value="F:phosphorelay sensor kinase activity"/>
    <property type="evidence" value="ECO:0007669"/>
    <property type="project" value="InterPro"/>
</dbReference>
<dbReference type="InterPro" id="IPR005467">
    <property type="entry name" value="His_kinase_dom"/>
</dbReference>
<evidence type="ECO:0000256" key="8">
    <source>
        <dbReference type="ARBA" id="ARBA00022777"/>
    </source>
</evidence>
<keyword evidence="9" id="KW-0067">ATP-binding</keyword>
<dbReference type="EMBL" id="LVHG01000029">
    <property type="protein sequence ID" value="OAK65887.1"/>
    <property type="molecule type" value="Genomic_DNA"/>
</dbReference>
<proteinExistence type="predicted"/>
<keyword evidence="6 13" id="KW-0812">Transmembrane</keyword>
<dbReference type="GO" id="GO:0005524">
    <property type="term" value="F:ATP binding"/>
    <property type="evidence" value="ECO:0007669"/>
    <property type="project" value="UniProtKB-KW"/>
</dbReference>
<evidence type="ECO:0000256" key="7">
    <source>
        <dbReference type="ARBA" id="ARBA00022741"/>
    </source>
</evidence>
<dbReference type="PANTHER" id="PTHR45436:SF14">
    <property type="entry name" value="SENSOR PROTEIN QSEC"/>
    <property type="match status" value="1"/>
</dbReference>
<evidence type="ECO:0000256" key="12">
    <source>
        <dbReference type="ARBA" id="ARBA00023136"/>
    </source>
</evidence>
<dbReference type="PROSITE" id="PS50109">
    <property type="entry name" value="HIS_KIN"/>
    <property type="match status" value="1"/>
</dbReference>
<evidence type="ECO:0000256" key="4">
    <source>
        <dbReference type="ARBA" id="ARBA00022553"/>
    </source>
</evidence>
<evidence type="ECO:0000256" key="9">
    <source>
        <dbReference type="ARBA" id="ARBA00022840"/>
    </source>
</evidence>
<evidence type="ECO:0000256" key="1">
    <source>
        <dbReference type="ARBA" id="ARBA00000085"/>
    </source>
</evidence>
<comment type="subcellular location">
    <subcellularLocation>
        <location evidence="2">Membrane</location>
        <topology evidence="2">Multi-pass membrane protein</topology>
    </subcellularLocation>
</comment>
<feature type="transmembrane region" description="Helical" evidence="13">
    <location>
        <begin position="176"/>
        <end position="200"/>
    </location>
</feature>
<dbReference type="InterPro" id="IPR050428">
    <property type="entry name" value="TCS_sensor_his_kinase"/>
</dbReference>
<keyword evidence="7" id="KW-0547">Nucleotide-binding</keyword>
<keyword evidence="5" id="KW-0808">Transferase</keyword>
<comment type="catalytic activity">
    <reaction evidence="1">
        <text>ATP + protein L-histidine = ADP + protein N-phospho-L-histidine.</text>
        <dbReference type="EC" id="2.7.13.3"/>
    </reaction>
</comment>
<gene>
    <name evidence="15" type="ORF">A3K87_00245</name>
</gene>
<keyword evidence="10 13" id="KW-1133">Transmembrane helix</keyword>
<evidence type="ECO:0000256" key="10">
    <source>
        <dbReference type="ARBA" id="ARBA00022989"/>
    </source>
</evidence>
<evidence type="ECO:0000256" key="11">
    <source>
        <dbReference type="ARBA" id="ARBA00023012"/>
    </source>
</evidence>
<feature type="transmembrane region" description="Helical" evidence="13">
    <location>
        <begin position="21"/>
        <end position="45"/>
    </location>
</feature>
<dbReference type="InterPro" id="IPR004358">
    <property type="entry name" value="Sig_transdc_His_kin-like_C"/>
</dbReference>
<dbReference type="EC" id="2.7.13.3" evidence="3"/>
<keyword evidence="8 15" id="KW-0418">Kinase</keyword>
<evidence type="ECO:0000313" key="15">
    <source>
        <dbReference type="EMBL" id="OAK65887.1"/>
    </source>
</evidence>
<protein>
    <recommendedName>
        <fullName evidence="3">histidine kinase</fullName>
        <ecNumber evidence="3">2.7.13.3</ecNumber>
    </recommendedName>
</protein>
<evidence type="ECO:0000256" key="13">
    <source>
        <dbReference type="SAM" id="Phobius"/>
    </source>
</evidence>
<dbReference type="PANTHER" id="PTHR45436">
    <property type="entry name" value="SENSOR HISTIDINE KINASE YKOH"/>
    <property type="match status" value="1"/>
</dbReference>
<dbReference type="CDD" id="cd00082">
    <property type="entry name" value="HisKA"/>
    <property type="match status" value="1"/>
</dbReference>
<dbReference type="Proteomes" id="UP000077852">
    <property type="component" value="Unassembled WGS sequence"/>
</dbReference>
<dbReference type="InterPro" id="IPR036890">
    <property type="entry name" value="HATPase_C_sf"/>
</dbReference>
<reference evidence="15 16" key="1">
    <citation type="submission" date="2016-03" db="EMBL/GenBank/DDBJ databases">
        <title>Genome sequence of Variovorax paradoxus KB5.</title>
        <authorList>
            <person name="Jeong H."/>
            <person name="Hong C.E."/>
            <person name="Jo S.H."/>
            <person name="Park J.M."/>
        </authorList>
    </citation>
    <scope>NUCLEOTIDE SEQUENCE [LARGE SCALE GENOMIC DNA]</scope>
    <source>
        <strain evidence="15 16">KB5</strain>
    </source>
</reference>
<name>A0AA91DQX1_VARPD</name>
<keyword evidence="11" id="KW-0902">Two-component regulatory system</keyword>
<dbReference type="SMART" id="SM00387">
    <property type="entry name" value="HATPase_c"/>
    <property type="match status" value="1"/>
</dbReference>